<dbReference type="InterPro" id="IPR038573">
    <property type="entry name" value="BrnT_sf"/>
</dbReference>
<dbReference type="EMBL" id="PEZI01000013">
    <property type="protein sequence ID" value="PIS14826.1"/>
    <property type="molecule type" value="Genomic_DNA"/>
</dbReference>
<dbReference type="Proteomes" id="UP000230775">
    <property type="component" value="Unassembled WGS sequence"/>
</dbReference>
<reference evidence="2" key="1">
    <citation type="submission" date="2017-09" db="EMBL/GenBank/DDBJ databases">
        <title>Depth-based differentiation of microbial function through sediment-hosted aquifers and enrichment of novel symbionts in the deep terrestrial subsurface.</title>
        <authorList>
            <person name="Probst A.J."/>
            <person name="Ladd B."/>
            <person name="Jarett J.K."/>
            <person name="Geller-Mcgrath D.E."/>
            <person name="Sieber C.M.K."/>
            <person name="Emerson J.B."/>
            <person name="Anantharaman K."/>
            <person name="Thomas B.C."/>
            <person name="Malmstrom R."/>
            <person name="Stieglmeier M."/>
            <person name="Klingl A."/>
            <person name="Woyke T."/>
            <person name="Ryan C.M."/>
            <person name="Banfield J.F."/>
        </authorList>
    </citation>
    <scope>NUCLEOTIDE SEQUENCE [LARGE SCALE GENOMIC DNA]</scope>
</reference>
<evidence type="ECO:0000313" key="1">
    <source>
        <dbReference type="EMBL" id="PIS14826.1"/>
    </source>
</evidence>
<gene>
    <name evidence="1" type="ORF">COT64_00605</name>
</gene>
<accession>A0A2H0WQ96</accession>
<dbReference type="Gene3D" id="3.10.450.530">
    <property type="entry name" value="Ribonuclease toxin, BrnT, of type II toxin-antitoxin system"/>
    <property type="match status" value="1"/>
</dbReference>
<comment type="caution">
    <text evidence="1">The sequence shown here is derived from an EMBL/GenBank/DDBJ whole genome shotgun (WGS) entry which is preliminary data.</text>
</comment>
<sequence length="104" mass="12506">MIDLGKIKGFEWDRGNIVKSYKKHKITPNQSEEIFLDEQLKIIRDIKHSQKEKRFIALGKTFEKRVLFVVFTLRKNKIRIISARPANQKERKNYERKIKKNSSF</sequence>
<dbReference type="AlphaFoldDB" id="A0A2H0WQ96"/>
<dbReference type="Pfam" id="PF04365">
    <property type="entry name" value="BrnT_toxin"/>
    <property type="match status" value="1"/>
</dbReference>
<dbReference type="InterPro" id="IPR007460">
    <property type="entry name" value="BrnT_toxin"/>
</dbReference>
<name>A0A2H0WQ96_9BACT</name>
<protein>
    <recommendedName>
        <fullName evidence="3">BrnT family toxin</fullName>
    </recommendedName>
</protein>
<evidence type="ECO:0008006" key="3">
    <source>
        <dbReference type="Google" id="ProtNLM"/>
    </source>
</evidence>
<organism evidence="1 2">
    <name type="scientific">Candidatus Shapirobacteria bacterium CG09_land_8_20_14_0_10_39_12</name>
    <dbReference type="NCBI Taxonomy" id="1974885"/>
    <lineage>
        <taxon>Bacteria</taxon>
        <taxon>Candidatus Shapironibacteriota</taxon>
    </lineage>
</organism>
<evidence type="ECO:0000313" key="2">
    <source>
        <dbReference type="Proteomes" id="UP000230775"/>
    </source>
</evidence>
<proteinExistence type="predicted"/>